<evidence type="ECO:0000313" key="1">
    <source>
        <dbReference type="EMBL" id="CAD7569246.1"/>
    </source>
</evidence>
<gene>
    <name evidence="1" type="ORF">TCMB3V08_LOCUS1990</name>
</gene>
<proteinExistence type="predicted"/>
<name>A0A7R9IYP8_TIMCA</name>
<dbReference type="EMBL" id="OE179608">
    <property type="protein sequence ID" value="CAD7569246.1"/>
    <property type="molecule type" value="Genomic_DNA"/>
</dbReference>
<accession>A0A7R9IYP8</accession>
<organism evidence="1">
    <name type="scientific">Timema californicum</name>
    <name type="common">California timema</name>
    <name type="synonym">Walking stick</name>
    <dbReference type="NCBI Taxonomy" id="61474"/>
    <lineage>
        <taxon>Eukaryota</taxon>
        <taxon>Metazoa</taxon>
        <taxon>Ecdysozoa</taxon>
        <taxon>Arthropoda</taxon>
        <taxon>Hexapoda</taxon>
        <taxon>Insecta</taxon>
        <taxon>Pterygota</taxon>
        <taxon>Neoptera</taxon>
        <taxon>Polyneoptera</taxon>
        <taxon>Phasmatodea</taxon>
        <taxon>Timematodea</taxon>
        <taxon>Timematoidea</taxon>
        <taxon>Timematidae</taxon>
        <taxon>Timema</taxon>
    </lineage>
</organism>
<reference evidence="1" key="1">
    <citation type="submission" date="2020-11" db="EMBL/GenBank/DDBJ databases">
        <authorList>
            <person name="Tran Van P."/>
        </authorList>
    </citation>
    <scope>NUCLEOTIDE SEQUENCE</scope>
</reference>
<dbReference type="AlphaFoldDB" id="A0A7R9IYP8"/>
<protein>
    <submittedName>
        <fullName evidence="1">(California timema) hypothetical protein</fullName>
    </submittedName>
</protein>
<sequence>MTMGPTYGTRCVPVQCRCAPKPHTDPKLYPARVGAPPEVESSRYDQPNAFLLKIARHSPDTIRESSKGMDGPVDEVVERLLVPKEGLPDSGRSHLTEASSKAACDRAVFLCELQAAYASSYPHGMRVN</sequence>